<feature type="binding site" evidence="6">
    <location>
        <position position="151"/>
    </location>
    <ligand>
        <name>Zn(2+)</name>
        <dbReference type="ChEBI" id="CHEBI:29105"/>
    </ligand>
</feature>
<proteinExistence type="inferred from homology"/>
<dbReference type="PANTHER" id="PTHR11113:SF14">
    <property type="entry name" value="N-ACETYLGLUCOSAMINE-6-PHOSPHATE DEACETYLASE"/>
    <property type="match status" value="1"/>
</dbReference>
<evidence type="ECO:0000256" key="6">
    <source>
        <dbReference type="PIRSR" id="PIRSR038994-3"/>
    </source>
</evidence>
<reference evidence="7" key="1">
    <citation type="submission" date="2024-05" db="EMBL/GenBank/DDBJ databases">
        <authorList>
            <person name="Kim S."/>
            <person name="Heo J."/>
            <person name="Choi H."/>
            <person name="Choi Y."/>
            <person name="Kwon S.-W."/>
            <person name="Kim Y."/>
        </authorList>
    </citation>
    <scope>NUCLEOTIDE SEQUENCE</scope>
    <source>
        <strain evidence="7">KACC 23698</strain>
    </source>
</reference>
<evidence type="ECO:0000256" key="1">
    <source>
        <dbReference type="ARBA" id="ARBA00010716"/>
    </source>
</evidence>
<dbReference type="PIRSF" id="PIRSF038994">
    <property type="entry name" value="NagA"/>
    <property type="match status" value="1"/>
</dbReference>
<name>A0AAU7JJ15_9HYPH</name>
<dbReference type="GO" id="GO:0008448">
    <property type="term" value="F:N-acetylglucosamine-6-phosphate deacetylase activity"/>
    <property type="evidence" value="ECO:0007669"/>
    <property type="project" value="InterPro"/>
</dbReference>
<evidence type="ECO:0000256" key="5">
    <source>
        <dbReference type="PIRSR" id="PIRSR038994-1"/>
    </source>
</evidence>
<evidence type="ECO:0000256" key="4">
    <source>
        <dbReference type="PIRNR" id="PIRNR038994"/>
    </source>
</evidence>
<dbReference type="SUPFAM" id="SSF51556">
    <property type="entry name" value="Metallo-dependent hydrolases"/>
    <property type="match status" value="1"/>
</dbReference>
<keyword evidence="2 6" id="KW-0479">Metal-binding</keyword>
<keyword evidence="4" id="KW-0119">Carbohydrate metabolism</keyword>
<sequence length="342" mass="35245">MRSDGLFDLQVNGFAGVDFNDAAITPDRLDHALRAMLSTGVTACLPTLITARPEELRARFAALDAAVAASSLGRLMVPGYHLEGPFLNPADGYKGCHPAEAMTPPDPALFEALQSALARPILLVTIAPEMDAGGAFTRRAAGDGVVVAIGHSAATSGQVREAADAGAVLSTHLGNGVAHQQHKFDNPIVAQLAEDRLWADFIADGIHLSPAALKVMLRAKGIARSILVTDAVSAAASPPGLYPFAGMTVERAADGSVRQPHSTYLAGSALSLDDAVRNVARWGLASPADAIAMASAHPRALMAPALARHGIALAPSEVVWSADLAIESVSLDGSLVVGKPTS</sequence>
<gene>
    <name evidence="7" type="ORF">ABEG18_05190</name>
</gene>
<dbReference type="RefSeq" id="WP_406857031.1">
    <property type="nucleotide sequence ID" value="NZ_CP157484.1"/>
</dbReference>
<feature type="active site" description="Proton donor/acceptor" evidence="5">
    <location>
        <position position="230"/>
    </location>
</feature>
<protein>
    <submittedName>
        <fullName evidence="7">N-acetylglucosamine-6-phosphate deacetylase</fullName>
    </submittedName>
</protein>
<evidence type="ECO:0000256" key="3">
    <source>
        <dbReference type="ARBA" id="ARBA00022801"/>
    </source>
</evidence>
<dbReference type="GO" id="GO:0046872">
    <property type="term" value="F:metal ion binding"/>
    <property type="evidence" value="ECO:0007669"/>
    <property type="project" value="UniProtKB-KW"/>
</dbReference>
<dbReference type="GO" id="GO:0006046">
    <property type="term" value="P:N-acetylglucosamine catabolic process"/>
    <property type="evidence" value="ECO:0007669"/>
    <property type="project" value="TreeGrafter"/>
</dbReference>
<comment type="similarity">
    <text evidence="1 4">Belongs to the metallo-dependent hydrolases superfamily. NagA family.</text>
</comment>
<dbReference type="Gene3D" id="3.20.20.140">
    <property type="entry name" value="Metal-dependent hydrolases"/>
    <property type="match status" value="1"/>
</dbReference>
<accession>A0AAU7JJ15</accession>
<evidence type="ECO:0000313" key="7">
    <source>
        <dbReference type="EMBL" id="XBO40176.1"/>
    </source>
</evidence>
<dbReference type="InterPro" id="IPR032466">
    <property type="entry name" value="Metal_Hydrolase"/>
</dbReference>
<keyword evidence="3 4" id="KW-0378">Hydrolase</keyword>
<evidence type="ECO:0000256" key="2">
    <source>
        <dbReference type="ARBA" id="ARBA00022723"/>
    </source>
</evidence>
<organism evidence="7">
    <name type="scientific">Alsobacter sp. KACC 23698</name>
    <dbReference type="NCBI Taxonomy" id="3149229"/>
    <lineage>
        <taxon>Bacteria</taxon>
        <taxon>Pseudomonadati</taxon>
        <taxon>Pseudomonadota</taxon>
        <taxon>Alphaproteobacteria</taxon>
        <taxon>Hyphomicrobiales</taxon>
        <taxon>Alsobacteraceae</taxon>
        <taxon>Alsobacter</taxon>
    </lineage>
</organism>
<dbReference type="EMBL" id="CP157484">
    <property type="protein sequence ID" value="XBO40176.1"/>
    <property type="molecule type" value="Genomic_DNA"/>
</dbReference>
<comment type="cofactor">
    <cofactor evidence="6">
        <name>a divalent metal cation</name>
        <dbReference type="ChEBI" id="CHEBI:60240"/>
    </cofactor>
    <text evidence="6">Binds 1 divalent metal cation per subunit.</text>
</comment>
<feature type="binding site" evidence="6">
    <location>
        <position position="172"/>
    </location>
    <ligand>
        <name>Zn(2+)</name>
        <dbReference type="ChEBI" id="CHEBI:29105"/>
    </ligand>
</feature>
<feature type="binding site" evidence="6">
    <location>
        <position position="83"/>
    </location>
    <ligand>
        <name>Zn(2+)</name>
        <dbReference type="ChEBI" id="CHEBI:29105"/>
    </ligand>
</feature>
<dbReference type="AlphaFoldDB" id="A0AAU7JJ15"/>
<dbReference type="PANTHER" id="PTHR11113">
    <property type="entry name" value="N-ACETYLGLUCOSAMINE-6-PHOSPHATE DEACETYLASE"/>
    <property type="match status" value="1"/>
</dbReference>
<dbReference type="InterPro" id="IPR003764">
    <property type="entry name" value="GlcNAc_6-P_deAcase"/>
</dbReference>